<dbReference type="Gene3D" id="3.90.1300.10">
    <property type="entry name" value="Amidase signature (AS) domain"/>
    <property type="match status" value="1"/>
</dbReference>
<dbReference type="InterPro" id="IPR000120">
    <property type="entry name" value="Amidase"/>
</dbReference>
<dbReference type="SUPFAM" id="SSF75304">
    <property type="entry name" value="Amidase signature (AS) enzymes"/>
    <property type="match status" value="1"/>
</dbReference>
<evidence type="ECO:0000259" key="1">
    <source>
        <dbReference type="Pfam" id="PF01425"/>
    </source>
</evidence>
<accession>A0A3A4KF37</accession>
<sequence length="490" mass="51439">MRPPNAFESPILRFSPPIRHAAGYGAGVRGEQEDPAMSDSHTWSVLEARTALRARRLSAREYAEDLIARTRALAALGAYITPTPEFATRAPNPGPLQGIPLAIKDNIDIAGVRTTAATPRLREHIPTADSAAWRLLAAAGAVLLGKTSMHELAYGATGACTAAPTARNPVAPTHLAGGSSSGTAAAVAAGLAPAGLGTDTGGSVRIPAAVCGIIGFRPSTGRYPESGVLHLSPTRDAIGVMARTVPDILLLDAVLTGRKPSTPRGSGPQRLAIPQEGWRDLHPEVHRLATRALDALERAGHQLIPVDESVHGGSLDELLPLAMWVSLAETPAAFRAYLADSTATFEEVIASIASPDVREILTPLLEFPIPEQQYRADLKTQARLRETAAAARTEFAATVMPTTVLPAVPVGSGTHLVHNGVEAPTFPTFLRHTGPAAILGLPSITLPIGATRDGLPVGLQFDGHPQRDIDLLHLAECLSAVINPDRRAPD</sequence>
<name>A0A3A4KF37_9NOCA</name>
<dbReference type="InterPro" id="IPR023631">
    <property type="entry name" value="Amidase_dom"/>
</dbReference>
<dbReference type="PROSITE" id="PS00571">
    <property type="entry name" value="AMIDASES"/>
    <property type="match status" value="1"/>
</dbReference>
<dbReference type="PANTHER" id="PTHR11895:SF151">
    <property type="entry name" value="GLUTAMYL-TRNA(GLN) AMIDOTRANSFERASE SUBUNIT A"/>
    <property type="match status" value="1"/>
</dbReference>
<dbReference type="InterPro" id="IPR020556">
    <property type="entry name" value="Amidase_CS"/>
</dbReference>
<dbReference type="Pfam" id="PF01425">
    <property type="entry name" value="Amidase"/>
    <property type="match status" value="1"/>
</dbReference>
<gene>
    <name evidence="2" type="ORF">D5S18_07360</name>
</gene>
<dbReference type="PANTHER" id="PTHR11895">
    <property type="entry name" value="TRANSAMIDASE"/>
    <property type="match status" value="1"/>
</dbReference>
<feature type="domain" description="Amidase" evidence="1">
    <location>
        <begin position="91"/>
        <end position="472"/>
    </location>
</feature>
<keyword evidence="3" id="KW-1185">Reference proteome</keyword>
<comment type="caution">
    <text evidence="2">The sequence shown here is derived from an EMBL/GenBank/DDBJ whole genome shotgun (WGS) entry which is preliminary data.</text>
</comment>
<protein>
    <submittedName>
        <fullName evidence="2">Amidase</fullName>
    </submittedName>
</protein>
<organism evidence="2 3">
    <name type="scientific">Nocardia panacis</name>
    <dbReference type="NCBI Taxonomy" id="2340916"/>
    <lineage>
        <taxon>Bacteria</taxon>
        <taxon>Bacillati</taxon>
        <taxon>Actinomycetota</taxon>
        <taxon>Actinomycetes</taxon>
        <taxon>Mycobacteriales</taxon>
        <taxon>Nocardiaceae</taxon>
        <taxon>Nocardia</taxon>
    </lineage>
</organism>
<dbReference type="AlphaFoldDB" id="A0A3A4KF37"/>
<evidence type="ECO:0000313" key="3">
    <source>
        <dbReference type="Proteomes" id="UP000266677"/>
    </source>
</evidence>
<reference evidence="2 3" key="1">
    <citation type="submission" date="2018-09" db="EMBL/GenBank/DDBJ databases">
        <title>YIM PH21274 draft genome.</title>
        <authorList>
            <person name="Miao C."/>
        </authorList>
    </citation>
    <scope>NUCLEOTIDE SEQUENCE [LARGE SCALE GENOMIC DNA]</scope>
    <source>
        <strain evidence="2 3">YIM PH 21724</strain>
    </source>
</reference>
<dbReference type="GO" id="GO:0003824">
    <property type="term" value="F:catalytic activity"/>
    <property type="evidence" value="ECO:0007669"/>
    <property type="project" value="InterPro"/>
</dbReference>
<dbReference type="InterPro" id="IPR036928">
    <property type="entry name" value="AS_sf"/>
</dbReference>
<dbReference type="EMBL" id="QZFU01000015">
    <property type="protein sequence ID" value="RJO77559.1"/>
    <property type="molecule type" value="Genomic_DNA"/>
</dbReference>
<proteinExistence type="predicted"/>
<dbReference type="Proteomes" id="UP000266677">
    <property type="component" value="Unassembled WGS sequence"/>
</dbReference>
<evidence type="ECO:0000313" key="2">
    <source>
        <dbReference type="EMBL" id="RJO77559.1"/>
    </source>
</evidence>